<accession>A0A7S3KZ32</accession>
<comment type="similarity">
    <text evidence="2">Belongs to the class-I pyridoxal-phosphate-dependent aminotransferase family.</text>
</comment>
<dbReference type="CDD" id="cd00609">
    <property type="entry name" value="AAT_like"/>
    <property type="match status" value="1"/>
</dbReference>
<proteinExistence type="inferred from homology"/>
<dbReference type="PRINTS" id="PR00753">
    <property type="entry name" value="ACCSYNTHASE"/>
</dbReference>
<dbReference type="Gene3D" id="3.90.1150.10">
    <property type="entry name" value="Aspartate Aminotransferase, domain 1"/>
    <property type="match status" value="1"/>
</dbReference>
<evidence type="ECO:0000313" key="7">
    <source>
        <dbReference type="EMBL" id="CAE0404333.1"/>
    </source>
</evidence>
<evidence type="ECO:0000259" key="6">
    <source>
        <dbReference type="Pfam" id="PF00155"/>
    </source>
</evidence>
<sequence length="329" mass="36419">MHHLGVTYRAGDVIVASGCSGSLELVLTAMLDPGTVLLVPQPGFPLYEVIAKSHGATVEYYRLRSDHHWHVDLNHVHELVQRLGSAVRGIVINNPSNPTGAVYSKEHLRDIVQVCDNCKLPIVADEVYGDIVFGSHRFHPLASITASMGDRVPVITCSGLAKQFLLPGWRVGWALFRDNKFGSLAPVHAGAKRLAQIILGASHLAQTAIPVLLDRGNRDVTDWKEALRSKFEEQASYIASRLSQIPGLEVLPSGGAMYMMIRIHRDKSEDTLCDQQFTHLLLREENVFVLPGTCFGFPDAFRLVFSAPIGLLEEAADRIEEFCRRHRVS</sequence>
<evidence type="ECO:0000256" key="2">
    <source>
        <dbReference type="ARBA" id="ARBA00007441"/>
    </source>
</evidence>
<dbReference type="InterPro" id="IPR015422">
    <property type="entry name" value="PyrdxlP-dep_Trfase_small"/>
</dbReference>
<evidence type="ECO:0000256" key="1">
    <source>
        <dbReference type="ARBA" id="ARBA00001933"/>
    </source>
</evidence>
<gene>
    <name evidence="7" type="ORF">ACOF00016_LOCUS2481</name>
</gene>
<dbReference type="InterPro" id="IPR015424">
    <property type="entry name" value="PyrdxlP-dep_Trfase"/>
</dbReference>
<dbReference type="NCBIfam" id="TIGR01265">
    <property type="entry name" value="tyr_nico_aTase"/>
    <property type="match status" value="1"/>
</dbReference>
<evidence type="ECO:0000256" key="3">
    <source>
        <dbReference type="ARBA" id="ARBA00022576"/>
    </source>
</evidence>
<keyword evidence="4" id="KW-0808">Transferase</keyword>
<organism evidence="7">
    <name type="scientific">Amphora coffeiformis</name>
    <dbReference type="NCBI Taxonomy" id="265554"/>
    <lineage>
        <taxon>Eukaryota</taxon>
        <taxon>Sar</taxon>
        <taxon>Stramenopiles</taxon>
        <taxon>Ochrophyta</taxon>
        <taxon>Bacillariophyta</taxon>
        <taxon>Bacillariophyceae</taxon>
        <taxon>Bacillariophycidae</taxon>
        <taxon>Thalassiophysales</taxon>
        <taxon>Catenulaceae</taxon>
        <taxon>Amphora</taxon>
    </lineage>
</organism>
<name>A0A7S3KZ32_9STRA</name>
<dbReference type="InterPro" id="IPR004839">
    <property type="entry name" value="Aminotransferase_I/II_large"/>
</dbReference>
<dbReference type="GO" id="GO:0004838">
    <property type="term" value="F:L-tyrosine-2-oxoglutarate transaminase activity"/>
    <property type="evidence" value="ECO:0007669"/>
    <property type="project" value="TreeGrafter"/>
</dbReference>
<dbReference type="InterPro" id="IPR015421">
    <property type="entry name" value="PyrdxlP-dep_Trfase_major"/>
</dbReference>
<dbReference type="InterPro" id="IPR004838">
    <property type="entry name" value="NHTrfase_class1_PyrdxlP-BS"/>
</dbReference>
<keyword evidence="5" id="KW-0663">Pyridoxal phosphate</keyword>
<evidence type="ECO:0000256" key="5">
    <source>
        <dbReference type="ARBA" id="ARBA00022898"/>
    </source>
</evidence>
<dbReference type="EMBL" id="HBIM01002835">
    <property type="protein sequence ID" value="CAE0404333.1"/>
    <property type="molecule type" value="Transcribed_RNA"/>
</dbReference>
<evidence type="ECO:0000256" key="4">
    <source>
        <dbReference type="ARBA" id="ARBA00022679"/>
    </source>
</evidence>
<dbReference type="Pfam" id="PF00155">
    <property type="entry name" value="Aminotran_1_2"/>
    <property type="match status" value="1"/>
</dbReference>
<feature type="domain" description="Aminotransferase class I/classII large" evidence="6">
    <location>
        <begin position="8"/>
        <end position="319"/>
    </location>
</feature>
<dbReference type="InterPro" id="IPR005958">
    <property type="entry name" value="TyrNic_aminoTrfase"/>
</dbReference>
<dbReference type="Gene3D" id="3.40.640.10">
    <property type="entry name" value="Type I PLP-dependent aspartate aminotransferase-like (Major domain)"/>
    <property type="match status" value="1"/>
</dbReference>
<dbReference type="PANTHER" id="PTHR45744">
    <property type="entry name" value="TYROSINE AMINOTRANSFERASE"/>
    <property type="match status" value="1"/>
</dbReference>
<comment type="cofactor">
    <cofactor evidence="1">
        <name>pyridoxal 5'-phosphate</name>
        <dbReference type="ChEBI" id="CHEBI:597326"/>
    </cofactor>
</comment>
<dbReference type="GO" id="GO:0006572">
    <property type="term" value="P:L-tyrosine catabolic process"/>
    <property type="evidence" value="ECO:0007669"/>
    <property type="project" value="TreeGrafter"/>
</dbReference>
<dbReference type="GO" id="GO:0030170">
    <property type="term" value="F:pyridoxal phosphate binding"/>
    <property type="evidence" value="ECO:0007669"/>
    <property type="project" value="InterPro"/>
</dbReference>
<dbReference type="PROSITE" id="PS00105">
    <property type="entry name" value="AA_TRANSFER_CLASS_1"/>
    <property type="match status" value="1"/>
</dbReference>
<protein>
    <recommendedName>
        <fullName evidence="6">Aminotransferase class I/classII large domain-containing protein</fullName>
    </recommendedName>
</protein>
<dbReference type="PANTHER" id="PTHR45744:SF2">
    <property type="entry name" value="TYROSINE AMINOTRANSFERASE"/>
    <property type="match status" value="1"/>
</dbReference>
<keyword evidence="3" id="KW-0032">Aminotransferase</keyword>
<reference evidence="7" key="1">
    <citation type="submission" date="2021-01" db="EMBL/GenBank/DDBJ databases">
        <authorList>
            <person name="Corre E."/>
            <person name="Pelletier E."/>
            <person name="Niang G."/>
            <person name="Scheremetjew M."/>
            <person name="Finn R."/>
            <person name="Kale V."/>
            <person name="Holt S."/>
            <person name="Cochrane G."/>
            <person name="Meng A."/>
            <person name="Brown T."/>
            <person name="Cohen L."/>
        </authorList>
    </citation>
    <scope>NUCLEOTIDE SEQUENCE</scope>
    <source>
        <strain evidence="7">CCMP127</strain>
    </source>
</reference>
<dbReference type="SUPFAM" id="SSF53383">
    <property type="entry name" value="PLP-dependent transferases"/>
    <property type="match status" value="1"/>
</dbReference>
<dbReference type="AlphaFoldDB" id="A0A7S3KZ32"/>